<evidence type="ECO:0000313" key="4">
    <source>
        <dbReference type="Proteomes" id="UP001241110"/>
    </source>
</evidence>
<evidence type="ECO:0000256" key="2">
    <source>
        <dbReference type="SAM" id="SignalP"/>
    </source>
</evidence>
<evidence type="ECO:0000256" key="1">
    <source>
        <dbReference type="SAM" id="MobiDB-lite"/>
    </source>
</evidence>
<feature type="signal peptide" evidence="2">
    <location>
        <begin position="1"/>
        <end position="28"/>
    </location>
</feature>
<evidence type="ECO:0008006" key="5">
    <source>
        <dbReference type="Google" id="ProtNLM"/>
    </source>
</evidence>
<feature type="compositionally biased region" description="Basic residues" evidence="1">
    <location>
        <begin position="279"/>
        <end position="289"/>
    </location>
</feature>
<organism evidence="3 4">
    <name type="scientific">Xanthocytophaga flava</name>
    <dbReference type="NCBI Taxonomy" id="3048013"/>
    <lineage>
        <taxon>Bacteria</taxon>
        <taxon>Pseudomonadati</taxon>
        <taxon>Bacteroidota</taxon>
        <taxon>Cytophagia</taxon>
        <taxon>Cytophagales</taxon>
        <taxon>Rhodocytophagaceae</taxon>
        <taxon>Xanthocytophaga</taxon>
    </lineage>
</organism>
<keyword evidence="2" id="KW-0732">Signal</keyword>
<name>A0AAE3QT85_9BACT</name>
<feature type="chain" id="PRO_5042102914" description="Lipoprotein" evidence="2">
    <location>
        <begin position="29"/>
        <end position="289"/>
    </location>
</feature>
<proteinExistence type="predicted"/>
<evidence type="ECO:0000313" key="3">
    <source>
        <dbReference type="EMBL" id="MDJ1484980.1"/>
    </source>
</evidence>
<reference evidence="3" key="1">
    <citation type="submission" date="2023-05" db="EMBL/GenBank/DDBJ databases">
        <authorList>
            <person name="Zhang X."/>
        </authorList>
    </citation>
    <scope>NUCLEOTIDE SEQUENCE</scope>
    <source>
        <strain evidence="3">YF14B1</strain>
    </source>
</reference>
<dbReference type="InterPro" id="IPR058087">
    <property type="entry name" value="XAC2610_dom"/>
</dbReference>
<accession>A0AAE3QT85</accession>
<dbReference type="NCBIfam" id="NF047539">
    <property type="entry name" value="XAC2610_fam"/>
    <property type="match status" value="1"/>
</dbReference>
<dbReference type="PROSITE" id="PS51257">
    <property type="entry name" value="PROKAR_LIPOPROTEIN"/>
    <property type="match status" value="1"/>
</dbReference>
<feature type="region of interest" description="Disordered" evidence="1">
    <location>
        <begin position="260"/>
        <end position="289"/>
    </location>
</feature>
<dbReference type="RefSeq" id="WP_313986907.1">
    <property type="nucleotide sequence ID" value="NZ_JASJOS010000017.1"/>
</dbReference>
<dbReference type="Proteomes" id="UP001241110">
    <property type="component" value="Unassembled WGS sequence"/>
</dbReference>
<dbReference type="AlphaFoldDB" id="A0AAE3QT85"/>
<dbReference type="EMBL" id="JASJOS010000017">
    <property type="protein sequence ID" value="MDJ1484980.1"/>
    <property type="molecule type" value="Genomic_DNA"/>
</dbReference>
<comment type="caution">
    <text evidence="3">The sequence shown here is derived from an EMBL/GenBank/DDBJ whole genome shotgun (WGS) entry which is preliminary data.</text>
</comment>
<sequence>MPVIKILLFIVYISLLACNSSTKGTASASEDSVIIEKDTLENPIESENVSVTTFKEVEDSVRGMLLSDKIKDSLVTNTVIVLKRDFFKHSRKDILFLYKDSDATCNAELYTYKKNHWTLKQKIDSLDNSHFSYRLEDYNGDHIKDILVFIGTGMRGANSMENLLVVDPRKERLIVIAKFADLCQARYNPKDNSIRSLELTSGWHSEKYRWSGYELVLVETQDCMGDNEWVYRSIYKVVNKKEILIQKDSITFKEYVDSESGENGYSLTYGPEGWDERFKHRKKRDRPNS</sequence>
<protein>
    <recommendedName>
        <fullName evidence="5">Lipoprotein</fullName>
    </recommendedName>
</protein>
<gene>
    <name evidence="3" type="ORF">QNI16_31060</name>
</gene>